<accession>A0A9Q1RLM4</accession>
<evidence type="ECO:0000313" key="3">
    <source>
        <dbReference type="Proteomes" id="UP001152561"/>
    </source>
</evidence>
<organism evidence="2 3">
    <name type="scientific">Anisodus acutangulus</name>
    <dbReference type="NCBI Taxonomy" id="402998"/>
    <lineage>
        <taxon>Eukaryota</taxon>
        <taxon>Viridiplantae</taxon>
        <taxon>Streptophyta</taxon>
        <taxon>Embryophyta</taxon>
        <taxon>Tracheophyta</taxon>
        <taxon>Spermatophyta</taxon>
        <taxon>Magnoliopsida</taxon>
        <taxon>eudicotyledons</taxon>
        <taxon>Gunneridae</taxon>
        <taxon>Pentapetalae</taxon>
        <taxon>asterids</taxon>
        <taxon>lamiids</taxon>
        <taxon>Solanales</taxon>
        <taxon>Solanaceae</taxon>
        <taxon>Solanoideae</taxon>
        <taxon>Hyoscyameae</taxon>
        <taxon>Anisodus</taxon>
    </lineage>
</organism>
<protein>
    <submittedName>
        <fullName evidence="2">Uncharacterized protein</fullName>
    </submittedName>
</protein>
<dbReference type="Proteomes" id="UP001152561">
    <property type="component" value="Unassembled WGS sequence"/>
</dbReference>
<feature type="region of interest" description="Disordered" evidence="1">
    <location>
        <begin position="71"/>
        <end position="105"/>
    </location>
</feature>
<gene>
    <name evidence="2" type="ORF">K7X08_030597</name>
</gene>
<reference evidence="3" key="1">
    <citation type="journal article" date="2023" name="Proc. Natl. Acad. Sci. U.S.A.">
        <title>Genomic and structural basis for evolution of tropane alkaloid biosynthesis.</title>
        <authorList>
            <person name="Wanga Y.-J."/>
            <person name="Taina T."/>
            <person name="Yua J.-Y."/>
            <person name="Lia J."/>
            <person name="Xua B."/>
            <person name="Chenc J."/>
            <person name="D'Auriad J.C."/>
            <person name="Huanga J.-P."/>
            <person name="Huanga S.-X."/>
        </authorList>
    </citation>
    <scope>NUCLEOTIDE SEQUENCE [LARGE SCALE GENOMIC DNA]</scope>
    <source>
        <strain evidence="3">cv. KIB-2019</strain>
    </source>
</reference>
<dbReference type="EMBL" id="JAJAGQ010000004">
    <property type="protein sequence ID" value="KAJ8566120.1"/>
    <property type="molecule type" value="Genomic_DNA"/>
</dbReference>
<dbReference type="AlphaFoldDB" id="A0A9Q1RLM4"/>
<keyword evidence="3" id="KW-1185">Reference proteome</keyword>
<sequence length="152" mass="17110">MSVKSCVTKSGYGNGFLVEESDDDERVHSVTATKTGGNKRSRELEDVNWDKRRRLKMLFYVAAESLYLSQTKDPNNGKKELDTQFDEVTEVNKNPRGPDCPELDVPYLQDSKVAGYPELNIPDLQNSWILDVEPKRSKEGTKTCSSPSSLYG</sequence>
<feature type="region of interest" description="Disordered" evidence="1">
    <location>
        <begin position="23"/>
        <end position="42"/>
    </location>
</feature>
<name>A0A9Q1RLM4_9SOLA</name>
<proteinExistence type="predicted"/>
<evidence type="ECO:0000256" key="1">
    <source>
        <dbReference type="SAM" id="MobiDB-lite"/>
    </source>
</evidence>
<comment type="caution">
    <text evidence="2">The sequence shown here is derived from an EMBL/GenBank/DDBJ whole genome shotgun (WGS) entry which is preliminary data.</text>
</comment>
<evidence type="ECO:0000313" key="2">
    <source>
        <dbReference type="EMBL" id="KAJ8566120.1"/>
    </source>
</evidence>